<keyword evidence="6 10" id="KW-0418">Kinase</keyword>
<keyword evidence="4 10" id="KW-0808">Transferase</keyword>
<dbReference type="EMBL" id="JAUFPT010000007">
    <property type="protein sequence ID" value="MDN3569749.1"/>
    <property type="molecule type" value="Genomic_DNA"/>
</dbReference>
<proteinExistence type="inferred from homology"/>
<evidence type="ECO:0000256" key="4">
    <source>
        <dbReference type="ARBA" id="ARBA00022679"/>
    </source>
</evidence>
<dbReference type="InterPro" id="IPR020568">
    <property type="entry name" value="Ribosomal_Su5_D2-typ_SF"/>
</dbReference>
<dbReference type="Pfam" id="PF08544">
    <property type="entry name" value="GHMP_kinases_C"/>
    <property type="match status" value="1"/>
</dbReference>
<dbReference type="Proteomes" id="UP001244297">
    <property type="component" value="Unassembled WGS sequence"/>
</dbReference>
<evidence type="ECO:0000256" key="1">
    <source>
        <dbReference type="ARBA" id="ARBA00009684"/>
    </source>
</evidence>
<dbReference type="Pfam" id="PF00288">
    <property type="entry name" value="GHMP_kinases_N"/>
    <property type="match status" value="1"/>
</dbReference>
<evidence type="ECO:0000256" key="6">
    <source>
        <dbReference type="ARBA" id="ARBA00022777"/>
    </source>
</evidence>
<organism evidence="13 14">
    <name type="scientific">Methylobacterium longum</name>
    <dbReference type="NCBI Taxonomy" id="767694"/>
    <lineage>
        <taxon>Bacteria</taxon>
        <taxon>Pseudomonadati</taxon>
        <taxon>Pseudomonadota</taxon>
        <taxon>Alphaproteobacteria</taxon>
        <taxon>Hyphomicrobiales</taxon>
        <taxon>Methylobacteriaceae</taxon>
        <taxon>Methylobacterium</taxon>
    </lineage>
</organism>
<dbReference type="InterPro" id="IPR036554">
    <property type="entry name" value="GHMP_kinase_C_sf"/>
</dbReference>
<evidence type="ECO:0000256" key="7">
    <source>
        <dbReference type="ARBA" id="ARBA00022840"/>
    </source>
</evidence>
<dbReference type="EC" id="2.7.1.148" evidence="2 10"/>
<evidence type="ECO:0000256" key="10">
    <source>
        <dbReference type="HAMAP-Rule" id="MF_00061"/>
    </source>
</evidence>
<feature type="active site" evidence="10">
    <location>
        <position position="139"/>
    </location>
</feature>
<accession>A0ABT8AJ10</accession>
<feature type="binding site" evidence="10">
    <location>
        <begin position="97"/>
        <end position="107"/>
    </location>
    <ligand>
        <name>ATP</name>
        <dbReference type="ChEBI" id="CHEBI:30616"/>
    </ligand>
</feature>
<dbReference type="PIRSF" id="PIRSF010376">
    <property type="entry name" value="IspE"/>
    <property type="match status" value="1"/>
</dbReference>
<dbReference type="Gene3D" id="3.30.70.890">
    <property type="entry name" value="GHMP kinase, C-terminal domain"/>
    <property type="match status" value="1"/>
</dbReference>
<evidence type="ECO:0000256" key="2">
    <source>
        <dbReference type="ARBA" id="ARBA00012052"/>
    </source>
</evidence>
<keyword evidence="5 10" id="KW-0547">Nucleotide-binding</keyword>
<dbReference type="GO" id="GO:0050515">
    <property type="term" value="F:4-(cytidine 5'-diphospho)-2-C-methyl-D-erythritol kinase activity"/>
    <property type="evidence" value="ECO:0007669"/>
    <property type="project" value="UniProtKB-EC"/>
</dbReference>
<keyword evidence="14" id="KW-1185">Reference proteome</keyword>
<evidence type="ECO:0000256" key="9">
    <source>
        <dbReference type="ARBA" id="ARBA00032554"/>
    </source>
</evidence>
<dbReference type="HAMAP" id="MF_00061">
    <property type="entry name" value="IspE"/>
    <property type="match status" value="1"/>
</dbReference>
<dbReference type="InterPro" id="IPR006204">
    <property type="entry name" value="GHMP_kinase_N_dom"/>
</dbReference>
<dbReference type="InterPro" id="IPR004424">
    <property type="entry name" value="IspE"/>
</dbReference>
<protein>
    <recommendedName>
        <fullName evidence="3 10">4-diphosphocytidyl-2-C-methyl-D-erythritol kinase</fullName>
        <shortName evidence="10">CMK</shortName>
        <ecNumber evidence="2 10">2.7.1.148</ecNumber>
    </recommendedName>
    <alternativeName>
        <fullName evidence="9 10">4-(cytidine-5'-diphospho)-2-C-methyl-D-erythritol kinase</fullName>
    </alternativeName>
</protein>
<evidence type="ECO:0000313" key="13">
    <source>
        <dbReference type="EMBL" id="MDN3569749.1"/>
    </source>
</evidence>
<comment type="pathway">
    <text evidence="10">Isoprenoid biosynthesis; isopentenyl diphosphate biosynthesis via DXP pathway; isopentenyl diphosphate from 1-deoxy-D-xylulose 5-phosphate: step 3/6.</text>
</comment>
<comment type="similarity">
    <text evidence="1 10">Belongs to the GHMP kinase family. IspE subfamily.</text>
</comment>
<comment type="catalytic activity">
    <reaction evidence="10">
        <text>4-CDP-2-C-methyl-D-erythritol + ATP = 4-CDP-2-C-methyl-D-erythritol 2-phosphate + ADP + H(+)</text>
        <dbReference type="Rhea" id="RHEA:18437"/>
        <dbReference type="ChEBI" id="CHEBI:15378"/>
        <dbReference type="ChEBI" id="CHEBI:30616"/>
        <dbReference type="ChEBI" id="CHEBI:57823"/>
        <dbReference type="ChEBI" id="CHEBI:57919"/>
        <dbReference type="ChEBI" id="CHEBI:456216"/>
        <dbReference type="EC" id="2.7.1.148"/>
    </reaction>
</comment>
<dbReference type="RefSeq" id="WP_238288895.1">
    <property type="nucleotide sequence ID" value="NZ_BPQS01000013.1"/>
</dbReference>
<dbReference type="InterPro" id="IPR013750">
    <property type="entry name" value="GHMP_kinase_C_dom"/>
</dbReference>
<evidence type="ECO:0000256" key="5">
    <source>
        <dbReference type="ARBA" id="ARBA00022741"/>
    </source>
</evidence>
<dbReference type="Gene3D" id="3.30.230.10">
    <property type="match status" value="1"/>
</dbReference>
<dbReference type="PANTHER" id="PTHR43527:SF2">
    <property type="entry name" value="4-DIPHOSPHOCYTIDYL-2-C-METHYL-D-ERYTHRITOL KINASE, CHLOROPLASTIC"/>
    <property type="match status" value="1"/>
</dbReference>
<name>A0ABT8AJ10_9HYPH</name>
<dbReference type="PANTHER" id="PTHR43527">
    <property type="entry name" value="4-DIPHOSPHOCYTIDYL-2-C-METHYL-D-ERYTHRITOL KINASE, CHLOROPLASTIC"/>
    <property type="match status" value="1"/>
</dbReference>
<evidence type="ECO:0000313" key="14">
    <source>
        <dbReference type="Proteomes" id="UP001244297"/>
    </source>
</evidence>
<evidence type="ECO:0000259" key="11">
    <source>
        <dbReference type="Pfam" id="PF00288"/>
    </source>
</evidence>
<evidence type="ECO:0000256" key="3">
    <source>
        <dbReference type="ARBA" id="ARBA00017473"/>
    </source>
</evidence>
<feature type="domain" description="GHMP kinase N-terminal" evidence="11">
    <location>
        <begin position="69"/>
        <end position="144"/>
    </location>
</feature>
<evidence type="ECO:0000259" key="12">
    <source>
        <dbReference type="Pfam" id="PF08544"/>
    </source>
</evidence>
<comment type="caution">
    <text evidence="13">The sequence shown here is derived from an EMBL/GenBank/DDBJ whole genome shotgun (WGS) entry which is preliminary data.</text>
</comment>
<keyword evidence="7 10" id="KW-0067">ATP-binding</keyword>
<feature type="active site" evidence="10">
    <location>
        <position position="11"/>
    </location>
</feature>
<gene>
    <name evidence="10" type="primary">ispE</name>
    <name evidence="13" type="ORF">QWZ18_03790</name>
</gene>
<feature type="domain" description="GHMP kinase C-terminal" evidence="12">
    <location>
        <begin position="220"/>
        <end position="279"/>
    </location>
</feature>
<comment type="function">
    <text evidence="10">Catalyzes the phosphorylation of the position 2 hydroxy group of 4-diphosphocytidyl-2C-methyl-D-erythritol.</text>
</comment>
<dbReference type="InterPro" id="IPR014721">
    <property type="entry name" value="Ribsml_uS5_D2-typ_fold_subgr"/>
</dbReference>
<dbReference type="SUPFAM" id="SSF55060">
    <property type="entry name" value="GHMP Kinase, C-terminal domain"/>
    <property type="match status" value="1"/>
</dbReference>
<sequence>MTLLADRAPAKVNLTLHILGRRARDGYHALESLVVFAGVADRLTLDPGAPLGLSVSGPTAGPAGPTGDNLVLRAARGLAAQVPDLRTGAFHLVKRLPVAAGIGGGSSDAAAALRLLARLNGLPFDHAAIVAVARETGADVPVCLDPRARMMRGVGDAIGPVLGLAPLPAVLVNPGVPVPTAPVFKALGLVPGQDLDGAAHPAITPDLDGEALVAAITPARNDLEAPALTVAPVIGDTLSALRAQGCRLARMSGSGATVFALFADRRGAVRAAAALRAAHPDWWVAPTFLR</sequence>
<dbReference type="SUPFAM" id="SSF54211">
    <property type="entry name" value="Ribosomal protein S5 domain 2-like"/>
    <property type="match status" value="1"/>
</dbReference>
<evidence type="ECO:0000256" key="8">
    <source>
        <dbReference type="ARBA" id="ARBA00023229"/>
    </source>
</evidence>
<keyword evidence="8 10" id="KW-0414">Isoprene biosynthesis</keyword>
<dbReference type="NCBIfam" id="NF011202">
    <property type="entry name" value="PRK14608.1"/>
    <property type="match status" value="1"/>
</dbReference>
<reference evidence="14" key="1">
    <citation type="journal article" date="2019" name="Int. J. Syst. Evol. Microbiol.">
        <title>The Global Catalogue of Microorganisms (GCM) 10K type strain sequencing project: providing services to taxonomists for standard genome sequencing and annotation.</title>
        <authorList>
            <consortium name="The Broad Institute Genomics Platform"/>
            <consortium name="The Broad Institute Genome Sequencing Center for Infectious Disease"/>
            <person name="Wu L."/>
            <person name="Ma J."/>
        </authorList>
    </citation>
    <scope>NUCLEOTIDE SEQUENCE [LARGE SCALE GENOMIC DNA]</scope>
    <source>
        <strain evidence="14">CECT 7806</strain>
    </source>
</reference>